<dbReference type="AlphaFoldDB" id="A0A834LB50"/>
<dbReference type="EMBL" id="WJXA01000011">
    <property type="protein sequence ID" value="KAF7127148.1"/>
    <property type="molecule type" value="Genomic_DNA"/>
</dbReference>
<comment type="caution">
    <text evidence="2">The sequence shown here is derived from an EMBL/GenBank/DDBJ whole genome shotgun (WGS) entry which is preliminary data.</text>
</comment>
<dbReference type="Proteomes" id="UP000626092">
    <property type="component" value="Unassembled WGS sequence"/>
</dbReference>
<proteinExistence type="predicted"/>
<dbReference type="PANTHER" id="PTHR12835:SF5">
    <property type="entry name" value="BIOTIN--PROTEIN LIGASE"/>
    <property type="match status" value="1"/>
</dbReference>
<dbReference type="GO" id="GO:0004077">
    <property type="term" value="F:biotin--[biotin carboxyl-carrier protein] ligase activity"/>
    <property type="evidence" value="ECO:0007669"/>
    <property type="project" value="TreeGrafter"/>
</dbReference>
<evidence type="ECO:0000259" key="1">
    <source>
        <dbReference type="Pfam" id="PF03099"/>
    </source>
</evidence>
<organism evidence="2 3">
    <name type="scientific">Rhododendron simsii</name>
    <name type="common">Sims's rhododendron</name>
    <dbReference type="NCBI Taxonomy" id="118357"/>
    <lineage>
        <taxon>Eukaryota</taxon>
        <taxon>Viridiplantae</taxon>
        <taxon>Streptophyta</taxon>
        <taxon>Embryophyta</taxon>
        <taxon>Tracheophyta</taxon>
        <taxon>Spermatophyta</taxon>
        <taxon>Magnoliopsida</taxon>
        <taxon>eudicotyledons</taxon>
        <taxon>Gunneridae</taxon>
        <taxon>Pentapetalae</taxon>
        <taxon>asterids</taxon>
        <taxon>Ericales</taxon>
        <taxon>Ericaceae</taxon>
        <taxon>Ericoideae</taxon>
        <taxon>Rhodoreae</taxon>
        <taxon>Rhododendron</taxon>
    </lineage>
</organism>
<dbReference type="Gene3D" id="3.30.930.10">
    <property type="entry name" value="Bira Bifunctional Protein, Domain 2"/>
    <property type="match status" value="1"/>
</dbReference>
<reference evidence="2" key="1">
    <citation type="submission" date="2019-11" db="EMBL/GenBank/DDBJ databases">
        <authorList>
            <person name="Liu Y."/>
            <person name="Hou J."/>
            <person name="Li T.-Q."/>
            <person name="Guan C.-H."/>
            <person name="Wu X."/>
            <person name="Wu H.-Z."/>
            <person name="Ling F."/>
            <person name="Zhang R."/>
            <person name="Shi X.-G."/>
            <person name="Ren J.-P."/>
            <person name="Chen E.-F."/>
            <person name="Sun J.-M."/>
        </authorList>
    </citation>
    <scope>NUCLEOTIDE SEQUENCE</scope>
    <source>
        <strain evidence="2">Adult_tree_wgs_1</strain>
        <tissue evidence="2">Leaves</tissue>
    </source>
</reference>
<dbReference type="OrthoDB" id="10250105at2759"/>
<dbReference type="InterPro" id="IPR045864">
    <property type="entry name" value="aa-tRNA-synth_II/BPL/LPL"/>
</dbReference>
<gene>
    <name evidence="2" type="ORF">RHSIM_Rhsim11G0066000</name>
</gene>
<name>A0A834LB50_RHOSS</name>
<dbReference type="SUPFAM" id="SSF55681">
    <property type="entry name" value="Class II aaRS and biotin synthetases"/>
    <property type="match status" value="1"/>
</dbReference>
<dbReference type="PANTHER" id="PTHR12835">
    <property type="entry name" value="BIOTIN PROTEIN LIGASE"/>
    <property type="match status" value="1"/>
</dbReference>
<keyword evidence="3" id="KW-1185">Reference proteome</keyword>
<sequence length="440" mass="48843">MGPLAQRTTRPLVFSVTLHSPTPTTHPSKPLTSAPRMPFNSKYYFTPNLLHFLSLKNSLSPLPPLRLLLSKHNKTHPLTSPLSLSQSIPAMDSQTPCRLVLCGKSSAEKELAKSIKDSKALKLPDNAELEIVLHSDTETPIEENYFRCDSFLSSLSTTRFGRFLIWSPRLPSTHDVVSHNFCELPVGTVCVADVQFKGRGRSQNMWESPRGCLMFSFTIQMEDGRVVPLVQWSASMMVLMMILHGFPVYLTSGFKKPREFCFLHISKPAFVENALRLEEIFSTEFPLGFQPLEQLYYQAWLHRGCFPGSSGGLSASLAVEAAWNGQRVIVQEKDDNQLVENVVTVQGLTSSGYLLAVGEDGQMCELHPDGNRGKDVGENDKGLPLGLFCDGGEYSAPSIGCASQNKPIDYGYYTDCPTIAGIFGHISYLMLRTYHDPSIK</sequence>
<accession>A0A834LB50</accession>
<dbReference type="GO" id="GO:0005737">
    <property type="term" value="C:cytoplasm"/>
    <property type="evidence" value="ECO:0007669"/>
    <property type="project" value="TreeGrafter"/>
</dbReference>
<dbReference type="InterPro" id="IPR004143">
    <property type="entry name" value="BPL_LPL_catalytic"/>
</dbReference>
<protein>
    <recommendedName>
        <fullName evidence="1">BPL/LPL catalytic domain-containing protein</fullName>
    </recommendedName>
</protein>
<evidence type="ECO:0000313" key="3">
    <source>
        <dbReference type="Proteomes" id="UP000626092"/>
    </source>
</evidence>
<evidence type="ECO:0000313" key="2">
    <source>
        <dbReference type="EMBL" id="KAF7127148.1"/>
    </source>
</evidence>
<feature type="domain" description="BPL/LPL catalytic" evidence="1">
    <location>
        <begin position="167"/>
        <end position="238"/>
    </location>
</feature>
<dbReference type="Pfam" id="PF03099">
    <property type="entry name" value="BPL_LplA_LipB"/>
    <property type="match status" value="1"/>
</dbReference>